<accession>A0ACB9MMS5</accession>
<dbReference type="Proteomes" id="UP001057402">
    <property type="component" value="Chromosome 9"/>
</dbReference>
<reference evidence="2" key="1">
    <citation type="journal article" date="2023" name="Front. Plant Sci.">
        <title>Chromosomal-level genome assembly of Melastoma candidum provides insights into trichome evolution.</title>
        <authorList>
            <person name="Zhong Y."/>
            <person name="Wu W."/>
            <person name="Sun C."/>
            <person name="Zou P."/>
            <person name="Liu Y."/>
            <person name="Dai S."/>
            <person name="Zhou R."/>
        </authorList>
    </citation>
    <scope>NUCLEOTIDE SEQUENCE [LARGE SCALE GENOMIC DNA]</scope>
</reference>
<protein>
    <submittedName>
        <fullName evidence="1">Uncharacterized protein</fullName>
    </submittedName>
</protein>
<name>A0ACB9MMS5_9MYRT</name>
<gene>
    <name evidence="1" type="ORF">MLD38_030785</name>
</gene>
<keyword evidence="2" id="KW-1185">Reference proteome</keyword>
<evidence type="ECO:0000313" key="2">
    <source>
        <dbReference type="Proteomes" id="UP001057402"/>
    </source>
</evidence>
<dbReference type="EMBL" id="CM042888">
    <property type="protein sequence ID" value="KAI4325379.1"/>
    <property type="molecule type" value="Genomic_DNA"/>
</dbReference>
<proteinExistence type="predicted"/>
<organism evidence="1 2">
    <name type="scientific">Melastoma candidum</name>
    <dbReference type="NCBI Taxonomy" id="119954"/>
    <lineage>
        <taxon>Eukaryota</taxon>
        <taxon>Viridiplantae</taxon>
        <taxon>Streptophyta</taxon>
        <taxon>Embryophyta</taxon>
        <taxon>Tracheophyta</taxon>
        <taxon>Spermatophyta</taxon>
        <taxon>Magnoliopsida</taxon>
        <taxon>eudicotyledons</taxon>
        <taxon>Gunneridae</taxon>
        <taxon>Pentapetalae</taxon>
        <taxon>rosids</taxon>
        <taxon>malvids</taxon>
        <taxon>Myrtales</taxon>
        <taxon>Melastomataceae</taxon>
        <taxon>Melastomatoideae</taxon>
        <taxon>Melastomateae</taxon>
        <taxon>Melastoma</taxon>
    </lineage>
</organism>
<evidence type="ECO:0000313" key="1">
    <source>
        <dbReference type="EMBL" id="KAI4325379.1"/>
    </source>
</evidence>
<sequence>MRSVVLFPWVALAAAFSSVFPPIVAARVAFFVFGDSLVDAGNNNYLGGFKINRFPYGETFFGRPTGRVCDGRIYPDFIAEYAKLPLIKPCLEPNFSDYSDGANFASAGAGVLPGTRPGTLHLALQVSYFEKVTERLTQQKGDEGAQKLISDAVYHIGMGGNDYMGLERSSLSTNTTFSSQDKKAFVRMVLGNLTGCVEKLYRLGGRKFSFQNVGPIGCMPSTRFDMKIDGCWHETTVLAKKHNTELARLLAELATRLPGFKYSLFDYNTALLNRIMNSTRYGFKYGKSACCGSGAYNGNFTCGSQNGYYNLCSNPSEYVFFDGGHPTESTNRQLAALMWRGKPAVTGPHDLRTLFEHP</sequence>
<comment type="caution">
    <text evidence="1">The sequence shown here is derived from an EMBL/GenBank/DDBJ whole genome shotgun (WGS) entry which is preliminary data.</text>
</comment>